<comment type="caution">
    <text evidence="4">The sequence shown here is derived from an EMBL/GenBank/DDBJ whole genome shotgun (WGS) entry which is preliminary data.</text>
</comment>
<name>A0A9P4NAE2_9PLEO</name>
<organism evidence="4 5">
    <name type="scientific">Lojkania enalia</name>
    <dbReference type="NCBI Taxonomy" id="147567"/>
    <lineage>
        <taxon>Eukaryota</taxon>
        <taxon>Fungi</taxon>
        <taxon>Dikarya</taxon>
        <taxon>Ascomycota</taxon>
        <taxon>Pezizomycotina</taxon>
        <taxon>Dothideomycetes</taxon>
        <taxon>Pleosporomycetidae</taxon>
        <taxon>Pleosporales</taxon>
        <taxon>Pleosporales incertae sedis</taxon>
        <taxon>Lojkania</taxon>
    </lineage>
</organism>
<comment type="similarity">
    <text evidence="1 2">Belongs to the nucleosome assembly protein (NAP) family.</text>
</comment>
<dbReference type="PANTHER" id="PTHR11875">
    <property type="entry name" value="TESTIS-SPECIFIC Y-ENCODED PROTEIN"/>
    <property type="match status" value="1"/>
</dbReference>
<dbReference type="InterPro" id="IPR002164">
    <property type="entry name" value="NAP_family"/>
</dbReference>
<gene>
    <name evidence="4" type="ORF">CC78DRAFT_564815</name>
</gene>
<sequence length="342" mass="39056">MATATKVTFDAETNPEEVIARFEELTVLESEFEDAEMELIRRSEALHAPLYKKRAAIIAKIPHFWALVFEQSPQEFDTFIQPSDSKLFAECLQTVEVSRFEMDDPKGSPRSFSIKFGFLENDYFIDEVLEKKFWHRRSLDGWEGLISEPVKINWKKGKDMTGGLLDAAVKLHQAKQNLGEDAKDKEASLPEYKALAKKVEENEEAFLSFFAWFGFVSSYKYVSAKESEEANKIEAENTEKKRRGEHVDDQEPNDDIDGQDYQEVEIFPQGDIPATTLAEDIWPSAIRYFKQAHDPEDEELSDLEIEDVEDDSDDDQPVDIRGLVGKGKGSSDSPPPKKQRKA</sequence>
<dbReference type="Pfam" id="PF00956">
    <property type="entry name" value="NAP"/>
    <property type="match status" value="1"/>
</dbReference>
<feature type="region of interest" description="Disordered" evidence="3">
    <location>
        <begin position="289"/>
        <end position="342"/>
    </location>
</feature>
<dbReference type="AlphaFoldDB" id="A0A9P4NAE2"/>
<keyword evidence="5" id="KW-1185">Reference proteome</keyword>
<feature type="compositionally biased region" description="Acidic residues" evidence="3">
    <location>
        <begin position="295"/>
        <end position="317"/>
    </location>
</feature>
<dbReference type="InterPro" id="IPR037231">
    <property type="entry name" value="NAP-like_sf"/>
</dbReference>
<dbReference type="EMBL" id="ML986582">
    <property type="protein sequence ID" value="KAF2269579.1"/>
    <property type="molecule type" value="Genomic_DNA"/>
</dbReference>
<feature type="compositionally biased region" description="Basic and acidic residues" evidence="3">
    <location>
        <begin position="227"/>
        <end position="239"/>
    </location>
</feature>
<feature type="compositionally biased region" description="Acidic residues" evidence="3">
    <location>
        <begin position="248"/>
        <end position="259"/>
    </location>
</feature>
<evidence type="ECO:0000256" key="2">
    <source>
        <dbReference type="RuleBase" id="RU003876"/>
    </source>
</evidence>
<dbReference type="GO" id="GO:0005634">
    <property type="term" value="C:nucleus"/>
    <property type="evidence" value="ECO:0007669"/>
    <property type="project" value="InterPro"/>
</dbReference>
<feature type="region of interest" description="Disordered" evidence="3">
    <location>
        <begin position="227"/>
        <end position="259"/>
    </location>
</feature>
<evidence type="ECO:0000256" key="3">
    <source>
        <dbReference type="SAM" id="MobiDB-lite"/>
    </source>
</evidence>
<dbReference type="SUPFAM" id="SSF143113">
    <property type="entry name" value="NAP-like"/>
    <property type="match status" value="1"/>
</dbReference>
<dbReference type="OrthoDB" id="19419at2759"/>
<accession>A0A9P4NAE2</accession>
<evidence type="ECO:0000313" key="5">
    <source>
        <dbReference type="Proteomes" id="UP000800093"/>
    </source>
</evidence>
<evidence type="ECO:0000256" key="1">
    <source>
        <dbReference type="ARBA" id="ARBA00009947"/>
    </source>
</evidence>
<evidence type="ECO:0008006" key="6">
    <source>
        <dbReference type="Google" id="ProtNLM"/>
    </source>
</evidence>
<proteinExistence type="inferred from homology"/>
<protein>
    <recommendedName>
        <fullName evidence="6">Nap family protein</fullName>
    </recommendedName>
</protein>
<dbReference type="GO" id="GO:0006334">
    <property type="term" value="P:nucleosome assembly"/>
    <property type="evidence" value="ECO:0007669"/>
    <property type="project" value="InterPro"/>
</dbReference>
<reference evidence="5" key="1">
    <citation type="journal article" date="2020" name="Stud. Mycol.">
        <title>101 Dothideomycetes genomes: A test case for predicting lifestyles and emergence of pathogens.</title>
        <authorList>
            <person name="Haridas S."/>
            <person name="Albert R."/>
            <person name="Binder M."/>
            <person name="Bloem J."/>
            <person name="LaButti K."/>
            <person name="Salamov A."/>
            <person name="Andreopoulos B."/>
            <person name="Baker S."/>
            <person name="Barry K."/>
            <person name="Bills G."/>
            <person name="Bluhm B."/>
            <person name="Cannon C."/>
            <person name="Castanera R."/>
            <person name="Culley D."/>
            <person name="Daum C."/>
            <person name="Ezra D."/>
            <person name="Gonzalez J."/>
            <person name="Henrissat B."/>
            <person name="Kuo A."/>
            <person name="Liang C."/>
            <person name="Lipzen A."/>
            <person name="Lutzoni F."/>
            <person name="Magnuson J."/>
            <person name="Mondo S."/>
            <person name="Nolan M."/>
            <person name="Ohm R."/>
            <person name="Pangilinan J."/>
            <person name="Park H.-J."/>
            <person name="Ramirez L."/>
            <person name="Alfaro M."/>
            <person name="Sun H."/>
            <person name="Tritt A."/>
            <person name="Yoshinaga Y."/>
            <person name="Zwiers L.-H."/>
            <person name="Turgeon B."/>
            <person name="Goodwin S."/>
            <person name="Spatafora J."/>
            <person name="Crous P."/>
            <person name="Grigoriev I."/>
        </authorList>
    </citation>
    <scope>NUCLEOTIDE SEQUENCE [LARGE SCALE GENOMIC DNA]</scope>
    <source>
        <strain evidence="5">CBS 304.66</strain>
    </source>
</reference>
<dbReference type="Gene3D" id="3.30.1120.90">
    <property type="entry name" value="Nucleosome assembly protein"/>
    <property type="match status" value="1"/>
</dbReference>
<evidence type="ECO:0000313" key="4">
    <source>
        <dbReference type="EMBL" id="KAF2269579.1"/>
    </source>
</evidence>
<dbReference type="Proteomes" id="UP000800093">
    <property type="component" value="Unassembled WGS sequence"/>
</dbReference>